<dbReference type="EMBL" id="ANIZ01002299">
    <property type="protein sequence ID" value="ETI41444.1"/>
    <property type="molecule type" value="Genomic_DNA"/>
</dbReference>
<accession>V9EQE3</accession>
<dbReference type="HOGENOM" id="CLU_090498_0_0_1"/>
<dbReference type="Pfam" id="PF25273">
    <property type="entry name" value="DUF7869"/>
    <property type="match status" value="1"/>
</dbReference>
<dbReference type="eggNOG" id="ENOG502RZH9">
    <property type="taxonomic scope" value="Eukaryota"/>
</dbReference>
<reference evidence="2 3" key="1">
    <citation type="submission" date="2013-11" db="EMBL/GenBank/DDBJ databases">
        <title>The Genome Sequence of Phytophthora parasitica P1569.</title>
        <authorList>
            <consortium name="The Broad Institute Genomics Platform"/>
            <person name="Russ C."/>
            <person name="Tyler B."/>
            <person name="Panabieres F."/>
            <person name="Shan W."/>
            <person name="Tripathy S."/>
            <person name="Grunwald N."/>
            <person name="Machado M."/>
            <person name="Johnson C.S."/>
            <person name="Arredondo F."/>
            <person name="Hong C."/>
            <person name="Coffey M."/>
            <person name="Young S.K."/>
            <person name="Zeng Q."/>
            <person name="Gargeya S."/>
            <person name="Fitzgerald M."/>
            <person name="Abouelleil A."/>
            <person name="Alvarado L."/>
            <person name="Chapman S.B."/>
            <person name="Gainer-Dewar J."/>
            <person name="Goldberg J."/>
            <person name="Griggs A."/>
            <person name="Gujja S."/>
            <person name="Hansen M."/>
            <person name="Howarth C."/>
            <person name="Imamovic A."/>
            <person name="Ireland A."/>
            <person name="Larimer J."/>
            <person name="McCowan C."/>
            <person name="Murphy C."/>
            <person name="Pearson M."/>
            <person name="Poon T.W."/>
            <person name="Priest M."/>
            <person name="Roberts A."/>
            <person name="Saif S."/>
            <person name="Shea T."/>
            <person name="Sykes S."/>
            <person name="Wortman J."/>
            <person name="Nusbaum C."/>
            <person name="Birren B."/>
        </authorList>
    </citation>
    <scope>NUCLEOTIDE SEQUENCE [LARGE SCALE GENOMIC DNA]</scope>
    <source>
        <strain evidence="2 3">P1569</strain>
    </source>
</reference>
<keyword evidence="3" id="KW-1185">Reference proteome</keyword>
<comment type="caution">
    <text evidence="2">The sequence shown here is derived from an EMBL/GenBank/DDBJ whole genome shotgun (WGS) entry which is preliminary data.</text>
</comment>
<evidence type="ECO:0000313" key="2">
    <source>
        <dbReference type="EMBL" id="ETI41444.1"/>
    </source>
</evidence>
<evidence type="ECO:0000259" key="1">
    <source>
        <dbReference type="Pfam" id="PF25273"/>
    </source>
</evidence>
<dbReference type="Proteomes" id="UP000018721">
    <property type="component" value="Unassembled WGS sequence"/>
</dbReference>
<proteinExistence type="predicted"/>
<dbReference type="AlphaFoldDB" id="V9EQE3"/>
<protein>
    <recommendedName>
        <fullName evidence="1">DUF7869 domain-containing protein</fullName>
    </recommendedName>
</protein>
<dbReference type="OrthoDB" id="125706at2759"/>
<dbReference type="InterPro" id="IPR057191">
    <property type="entry name" value="DUF7869"/>
</dbReference>
<organism evidence="2 3">
    <name type="scientific">Phytophthora nicotianae P1569</name>
    <dbReference type="NCBI Taxonomy" id="1317065"/>
    <lineage>
        <taxon>Eukaryota</taxon>
        <taxon>Sar</taxon>
        <taxon>Stramenopiles</taxon>
        <taxon>Oomycota</taxon>
        <taxon>Peronosporomycetes</taxon>
        <taxon>Peronosporales</taxon>
        <taxon>Peronosporaceae</taxon>
        <taxon>Phytophthora</taxon>
    </lineage>
</organism>
<dbReference type="PANTHER" id="PTHR34415:SF1">
    <property type="entry name" value="INTEGRASE CATALYTIC DOMAIN-CONTAINING PROTEIN"/>
    <property type="match status" value="1"/>
</dbReference>
<evidence type="ECO:0000313" key="3">
    <source>
        <dbReference type="Proteomes" id="UP000018721"/>
    </source>
</evidence>
<name>V9EQE3_PHYNI</name>
<sequence length="245" mass="28333">MRKFVERGLCVYEPTRSTFRKLLSLHCPNIKIRSSQSNVCDVCIIYQTRMRQGATADKTEELGQHTESARRMSIREYKRDKVACQEPGSDLALIVMDFSQNLTIPSVTFTPSQWYFCSLLAVNVFGIFYENEGTQTNYVYDEFTSGKGSDQINSMLQHFIRTVLVPAGKKHLMVYADNCSGQNKNNHVIKFFLAQAQRETFDRVDYKILRQAFRCQNGLASEAERTNYNQTVSLWYDTYVQEKTN</sequence>
<feature type="domain" description="DUF7869" evidence="1">
    <location>
        <begin position="119"/>
        <end position="207"/>
    </location>
</feature>
<gene>
    <name evidence="2" type="ORF">F443_13317</name>
</gene>
<dbReference type="PANTHER" id="PTHR34415">
    <property type="entry name" value="INTEGRASE CATALYTIC DOMAIN-CONTAINING PROTEIN"/>
    <property type="match status" value="1"/>
</dbReference>